<organism evidence="1 2">
    <name type="scientific">Rhizoctonia solani AG-3 Rhs1AP</name>
    <dbReference type="NCBI Taxonomy" id="1086054"/>
    <lineage>
        <taxon>Eukaryota</taxon>
        <taxon>Fungi</taxon>
        <taxon>Dikarya</taxon>
        <taxon>Basidiomycota</taxon>
        <taxon>Agaricomycotina</taxon>
        <taxon>Agaricomycetes</taxon>
        <taxon>Cantharellales</taxon>
        <taxon>Ceratobasidiaceae</taxon>
        <taxon>Rhizoctonia</taxon>
    </lineage>
</organism>
<comment type="caution">
    <text evidence="1">The sequence shown here is derived from an EMBL/GenBank/DDBJ whole genome shotgun (WGS) entry which is preliminary data.</text>
</comment>
<dbReference type="EMBL" id="JATN01000318">
    <property type="protein sequence ID" value="EUC62311.1"/>
    <property type="molecule type" value="Genomic_DNA"/>
</dbReference>
<reference evidence="2" key="1">
    <citation type="journal article" date="2014" name="Genome Announc.">
        <title>Draft genome sequence of the plant-pathogenic soil fungus Rhizoctonia solani anastomosis group 3 strain Rhs1AP.</title>
        <authorList>
            <person name="Cubeta M.A."/>
            <person name="Thomas E."/>
            <person name="Dean R.A."/>
            <person name="Jabaji S."/>
            <person name="Neate S.M."/>
            <person name="Tavantzis S."/>
            <person name="Toda T."/>
            <person name="Vilgalys R."/>
            <person name="Bharathan N."/>
            <person name="Fedorova-Abrams N."/>
            <person name="Pakala S.B."/>
            <person name="Pakala S.M."/>
            <person name="Zafar N."/>
            <person name="Joardar V."/>
            <person name="Losada L."/>
            <person name="Nierman W.C."/>
        </authorList>
    </citation>
    <scope>NUCLEOTIDE SEQUENCE [LARGE SCALE GENOMIC DNA]</scope>
    <source>
        <strain evidence="2">AG-3</strain>
    </source>
</reference>
<dbReference type="Proteomes" id="UP000030108">
    <property type="component" value="Unassembled WGS sequence"/>
</dbReference>
<evidence type="ECO:0000313" key="1">
    <source>
        <dbReference type="EMBL" id="EUC62311.1"/>
    </source>
</evidence>
<accession>X8JGB0</accession>
<protein>
    <submittedName>
        <fullName evidence="1">Uncharacterized protein</fullName>
    </submittedName>
</protein>
<proteinExistence type="predicted"/>
<gene>
    <name evidence="1" type="ORF">RSOL_416540</name>
</gene>
<dbReference type="AlphaFoldDB" id="X8JGB0"/>
<sequence>MGPLWLSSSLIPHAPLHPLVVSIPRDVRILLGARIPQGLPAAAPRRFAIGDPLPVVAHHPGNLWETLTDHQSRVVGVEALILGVTGLSPHRVVAVLTRAVLLAHLLTLAQAILRAQDRVHGHVQGH</sequence>
<evidence type="ECO:0000313" key="2">
    <source>
        <dbReference type="Proteomes" id="UP000030108"/>
    </source>
</evidence>
<name>X8JGB0_9AGAM</name>